<evidence type="ECO:0000259" key="7">
    <source>
        <dbReference type="PROSITE" id="PS50110"/>
    </source>
</evidence>
<keyword evidence="4" id="KW-0804">Transcription</keyword>
<dbReference type="Gene3D" id="3.40.50.2300">
    <property type="match status" value="1"/>
</dbReference>
<proteinExistence type="predicted"/>
<dbReference type="InterPro" id="IPR001789">
    <property type="entry name" value="Sig_transdc_resp-reg_receiver"/>
</dbReference>
<organism evidence="8 9">
    <name type="scientific">Hymenobacter saemangeumensis</name>
    <dbReference type="NCBI Taxonomy" id="1084522"/>
    <lineage>
        <taxon>Bacteria</taxon>
        <taxon>Pseudomonadati</taxon>
        <taxon>Bacteroidota</taxon>
        <taxon>Cytophagia</taxon>
        <taxon>Cytophagales</taxon>
        <taxon>Hymenobacteraceae</taxon>
        <taxon>Hymenobacter</taxon>
    </lineage>
</organism>
<dbReference type="SUPFAM" id="SSF52172">
    <property type="entry name" value="CheY-like"/>
    <property type="match status" value="1"/>
</dbReference>
<dbReference type="Pfam" id="PF00196">
    <property type="entry name" value="GerE"/>
    <property type="match status" value="1"/>
</dbReference>
<keyword evidence="9" id="KW-1185">Reference proteome</keyword>
<evidence type="ECO:0000256" key="4">
    <source>
        <dbReference type="ARBA" id="ARBA00023163"/>
    </source>
</evidence>
<dbReference type="InterPro" id="IPR011006">
    <property type="entry name" value="CheY-like_superfamily"/>
</dbReference>
<name>A0ABP8II33_9BACT</name>
<feature type="domain" description="Response regulatory" evidence="7">
    <location>
        <begin position="3"/>
        <end position="119"/>
    </location>
</feature>
<dbReference type="CDD" id="cd17535">
    <property type="entry name" value="REC_NarL-like"/>
    <property type="match status" value="1"/>
</dbReference>
<dbReference type="SUPFAM" id="SSF46894">
    <property type="entry name" value="C-terminal effector domain of the bipartite response regulators"/>
    <property type="match status" value="1"/>
</dbReference>
<dbReference type="PANTHER" id="PTHR44688:SF16">
    <property type="entry name" value="DNA-BINDING TRANSCRIPTIONAL ACTIVATOR DEVR_DOSR"/>
    <property type="match status" value="1"/>
</dbReference>
<evidence type="ECO:0000313" key="9">
    <source>
        <dbReference type="Proteomes" id="UP001501153"/>
    </source>
</evidence>
<evidence type="ECO:0000313" key="8">
    <source>
        <dbReference type="EMBL" id="GAA4359325.1"/>
    </source>
</evidence>
<dbReference type="SMART" id="SM00421">
    <property type="entry name" value="HTH_LUXR"/>
    <property type="match status" value="1"/>
</dbReference>
<reference evidence="9" key="1">
    <citation type="journal article" date="2019" name="Int. J. Syst. Evol. Microbiol.">
        <title>The Global Catalogue of Microorganisms (GCM) 10K type strain sequencing project: providing services to taxonomists for standard genome sequencing and annotation.</title>
        <authorList>
            <consortium name="The Broad Institute Genomics Platform"/>
            <consortium name="The Broad Institute Genome Sequencing Center for Infectious Disease"/>
            <person name="Wu L."/>
            <person name="Ma J."/>
        </authorList>
    </citation>
    <scope>NUCLEOTIDE SEQUENCE [LARGE SCALE GENOMIC DNA]</scope>
    <source>
        <strain evidence="9">JCM 17923</strain>
    </source>
</reference>
<evidence type="ECO:0000256" key="3">
    <source>
        <dbReference type="ARBA" id="ARBA00023125"/>
    </source>
</evidence>
<dbReference type="PANTHER" id="PTHR44688">
    <property type="entry name" value="DNA-BINDING TRANSCRIPTIONAL ACTIVATOR DEVR_DOSR"/>
    <property type="match status" value="1"/>
</dbReference>
<dbReference type="EMBL" id="BAABGZ010000028">
    <property type="protein sequence ID" value="GAA4359325.1"/>
    <property type="molecule type" value="Genomic_DNA"/>
</dbReference>
<feature type="domain" description="HTH luxR-type" evidence="6">
    <location>
        <begin position="147"/>
        <end position="212"/>
    </location>
</feature>
<keyword evidence="2" id="KW-0805">Transcription regulation</keyword>
<keyword evidence="3" id="KW-0238">DNA-binding</keyword>
<dbReference type="PROSITE" id="PS50110">
    <property type="entry name" value="RESPONSE_REGULATORY"/>
    <property type="match status" value="1"/>
</dbReference>
<evidence type="ECO:0000259" key="6">
    <source>
        <dbReference type="PROSITE" id="PS50043"/>
    </source>
</evidence>
<dbReference type="InterPro" id="IPR016032">
    <property type="entry name" value="Sig_transdc_resp-reg_C-effctor"/>
</dbReference>
<comment type="caution">
    <text evidence="8">The sequence shown here is derived from an EMBL/GenBank/DDBJ whole genome shotgun (WGS) entry which is preliminary data.</text>
</comment>
<feature type="modified residue" description="4-aspartylphosphate" evidence="5">
    <location>
        <position position="54"/>
    </location>
</feature>
<dbReference type="Proteomes" id="UP001501153">
    <property type="component" value="Unassembled WGS sequence"/>
</dbReference>
<dbReference type="PRINTS" id="PR00038">
    <property type="entry name" value="HTHLUXR"/>
</dbReference>
<protein>
    <submittedName>
        <fullName evidence="8">Response regulator transcription factor</fullName>
    </submittedName>
</protein>
<dbReference type="RefSeq" id="WP_345236479.1">
    <property type="nucleotide sequence ID" value="NZ_BAABGZ010000028.1"/>
</dbReference>
<evidence type="ECO:0000256" key="2">
    <source>
        <dbReference type="ARBA" id="ARBA00023015"/>
    </source>
</evidence>
<accession>A0ABP8II33</accession>
<dbReference type="PROSITE" id="PS50043">
    <property type="entry name" value="HTH_LUXR_2"/>
    <property type="match status" value="1"/>
</dbReference>
<dbReference type="InterPro" id="IPR000792">
    <property type="entry name" value="Tscrpt_reg_LuxR_C"/>
</dbReference>
<keyword evidence="1 5" id="KW-0597">Phosphoprotein</keyword>
<gene>
    <name evidence="8" type="ORF">GCM10023185_25870</name>
</gene>
<dbReference type="InterPro" id="IPR058245">
    <property type="entry name" value="NreC/VraR/RcsB-like_REC"/>
</dbReference>
<dbReference type="CDD" id="cd06170">
    <property type="entry name" value="LuxR_C_like"/>
    <property type="match status" value="1"/>
</dbReference>
<sequence length="216" mass="22789">MIRLLLTDGHASTCEALRVTLSAAAGLAIVGEATGGDELLEKLASAGATLVLLDLGLPGPDAFALLPALREQYPQLRLLATAELSNEQYIARAFDLGAHGYILKSASATELAHGLRTVAAGRPFLCTEIGLALLGRLHMGPPATSEAARAALGLSKREMEVLSLVAEGFTNAEIAGKLFTSKRTVETHRQNIMEKTQTRNTAALIKLAVRQGLLPE</sequence>
<evidence type="ECO:0000256" key="1">
    <source>
        <dbReference type="ARBA" id="ARBA00022553"/>
    </source>
</evidence>
<dbReference type="Pfam" id="PF00072">
    <property type="entry name" value="Response_reg"/>
    <property type="match status" value="1"/>
</dbReference>
<dbReference type="SMART" id="SM00448">
    <property type="entry name" value="REC"/>
    <property type="match status" value="1"/>
</dbReference>
<evidence type="ECO:0000256" key="5">
    <source>
        <dbReference type="PROSITE-ProRule" id="PRU00169"/>
    </source>
</evidence>